<reference evidence="1 2" key="1">
    <citation type="submission" date="2017-02" db="EMBL/GenBank/DDBJ databases">
        <title>The new phylogeny of genus Mycobacterium.</title>
        <authorList>
            <person name="Tortoli E."/>
            <person name="Trovato A."/>
            <person name="Cirillo D.M."/>
        </authorList>
    </citation>
    <scope>NUCLEOTIDE SEQUENCE [LARGE SCALE GENOMIC DNA]</scope>
    <source>
        <strain evidence="1 2">DSM 45439</strain>
    </source>
</reference>
<evidence type="ECO:0008006" key="3">
    <source>
        <dbReference type="Google" id="ProtNLM"/>
    </source>
</evidence>
<dbReference type="Proteomes" id="UP000192293">
    <property type="component" value="Unassembled WGS sequence"/>
</dbReference>
<protein>
    <recommendedName>
        <fullName evidence="3">TetR family transcriptional regulator</fullName>
    </recommendedName>
</protein>
<gene>
    <name evidence="1" type="ORF">BST19_25805</name>
</gene>
<accession>A0ABX3S658</accession>
<organism evidence="1 2">
    <name type="scientific">Mycobacterium bouchedurhonense</name>
    <dbReference type="NCBI Taxonomy" id="701041"/>
    <lineage>
        <taxon>Bacteria</taxon>
        <taxon>Bacillati</taxon>
        <taxon>Actinomycetota</taxon>
        <taxon>Actinomycetes</taxon>
        <taxon>Mycobacteriales</taxon>
        <taxon>Mycobacteriaceae</taxon>
        <taxon>Mycobacterium</taxon>
        <taxon>Mycobacterium avium complex (MAC)</taxon>
    </lineage>
</organism>
<keyword evidence="2" id="KW-1185">Reference proteome</keyword>
<proteinExistence type="predicted"/>
<evidence type="ECO:0000313" key="1">
    <source>
        <dbReference type="EMBL" id="ORA42225.1"/>
    </source>
</evidence>
<name>A0ABX3S658_MYCBC</name>
<evidence type="ECO:0000313" key="2">
    <source>
        <dbReference type="Proteomes" id="UP000192293"/>
    </source>
</evidence>
<comment type="caution">
    <text evidence="1">The sequence shown here is derived from an EMBL/GenBank/DDBJ whole genome shotgun (WGS) entry which is preliminary data.</text>
</comment>
<dbReference type="EMBL" id="MVHL01000083">
    <property type="protein sequence ID" value="ORA42225.1"/>
    <property type="molecule type" value="Genomic_DNA"/>
</dbReference>
<sequence>MPPDGRVIADRVGSPLSERAALEAAIAAHLAEGHGSSWAYLPEQTQAEYLKDAAALVDQGLTRIWEDRDPGPNPSPELEVEAAEFDRAMQWWVDFVHARHSGWDRAGGIDVSPEMEHLDPEDWDAWVSIAVTVSEEARRLYMREFEQLHGVTTPAPVPPAPAVVSSPPAAGHARRDRFATTVAAVLAFRHGQQWLRLPSDVREAYLRDARSLMVAGLTCWID</sequence>